<reference evidence="3" key="1">
    <citation type="submission" date="2019-04" db="EMBL/GenBank/DDBJ databases">
        <title>Sequencing of skin fungus with MAO and IRED activity.</title>
        <authorList>
            <person name="Marsaioli A.J."/>
            <person name="Bonatto J.M.C."/>
            <person name="Reis Junior O."/>
        </authorList>
    </citation>
    <scope>NUCLEOTIDE SEQUENCE</scope>
    <source>
        <strain evidence="3">30M1</strain>
    </source>
</reference>
<dbReference type="OrthoDB" id="61900at2759"/>
<dbReference type="InterPro" id="IPR056125">
    <property type="entry name" value="DUF7708"/>
</dbReference>
<evidence type="ECO:0000256" key="1">
    <source>
        <dbReference type="SAM" id="MobiDB-lite"/>
    </source>
</evidence>
<keyword evidence="4" id="KW-1185">Reference proteome</keyword>
<evidence type="ECO:0000313" key="3">
    <source>
        <dbReference type="EMBL" id="KAF2994710.1"/>
    </source>
</evidence>
<name>A0A9P4W2F6_CURKU</name>
<dbReference type="PANTHER" id="PTHR40619:SF3">
    <property type="entry name" value="FUNGAL STAND N-TERMINAL GOODBYE DOMAIN-CONTAINING PROTEIN"/>
    <property type="match status" value="1"/>
</dbReference>
<gene>
    <name evidence="3" type="ORF">E8E13_003210</name>
</gene>
<dbReference type="AlphaFoldDB" id="A0A9P4W2F6"/>
<evidence type="ECO:0000259" key="2">
    <source>
        <dbReference type="Pfam" id="PF24809"/>
    </source>
</evidence>
<dbReference type="Proteomes" id="UP000801428">
    <property type="component" value="Unassembled WGS sequence"/>
</dbReference>
<feature type="region of interest" description="Disordered" evidence="1">
    <location>
        <begin position="526"/>
        <end position="566"/>
    </location>
</feature>
<accession>A0A9P4W2F6</accession>
<feature type="domain" description="DUF7708" evidence="2">
    <location>
        <begin position="73"/>
        <end position="217"/>
    </location>
</feature>
<comment type="caution">
    <text evidence="3">The sequence shown here is derived from an EMBL/GenBank/DDBJ whole genome shotgun (WGS) entry which is preliminary data.</text>
</comment>
<proteinExistence type="predicted"/>
<sequence>MTSSWYLASTSLAVQTTFEESLKSFKESLATQSTKGAWIHSLNATRLQDVIDEVTKAKAQYDNGRRDSKLYKRITSFSKRIAYYGQVLDVMVQHHPEYVSLVWGTMKLIFSGIIEHEKLGVTIVTALDDIGEALSRVDLAESLYPTEKMKKVIISLNCHIMTFLCRALDWYRSGSLSRTMQSITRPAALRYDDLIRDINKTLSQVTDLSQAGSQAEQRDMHEEMRQEYHAQKDFRLVVQHRLDEMGYQLNSLVQHKYIDGEFKLVHQQIQEVKTLVQTISEKQIASEQTLLQTLLLTKQDIQATQVDIRNQISEVQLNQALSFILAKCAINHQAAYESAFGQRRARRAIAAKCAPFWNSQQFQKWDQLDTHNVIVLALSRRDRLSVRDFYIGIIEQLITSHVPAFWIIEPRYDAHRKEHKHGIFEVLRSLVAQTLKAALLETDVALSSQIRTFEAARTIEEYTSILVHSLSRFKLAYLFIDANAILPEYVEECHCVLRKIPDLVREHNALTVLKIMILSPGLSRSTPLGDGRQSTVVKIGQTSKGKSRKVPQSPLRGNKTRFASLR</sequence>
<feature type="compositionally biased region" description="Polar residues" evidence="1">
    <location>
        <begin position="526"/>
        <end position="544"/>
    </location>
</feature>
<organism evidence="3 4">
    <name type="scientific">Curvularia kusanoi</name>
    <name type="common">Cochliobolus kusanoi</name>
    <dbReference type="NCBI Taxonomy" id="90978"/>
    <lineage>
        <taxon>Eukaryota</taxon>
        <taxon>Fungi</taxon>
        <taxon>Dikarya</taxon>
        <taxon>Ascomycota</taxon>
        <taxon>Pezizomycotina</taxon>
        <taxon>Dothideomycetes</taxon>
        <taxon>Pleosporomycetidae</taxon>
        <taxon>Pleosporales</taxon>
        <taxon>Pleosporineae</taxon>
        <taxon>Pleosporaceae</taxon>
        <taxon>Curvularia</taxon>
    </lineage>
</organism>
<dbReference type="PANTHER" id="PTHR40619">
    <property type="entry name" value="FUNGAL STAND N-TERMINAL GOODBYE DOMAIN-CONTAINING PROTEIN"/>
    <property type="match status" value="1"/>
</dbReference>
<protein>
    <recommendedName>
        <fullName evidence="2">DUF7708 domain-containing protein</fullName>
    </recommendedName>
</protein>
<dbReference type="EMBL" id="SWKU01000038">
    <property type="protein sequence ID" value="KAF2994710.1"/>
    <property type="molecule type" value="Genomic_DNA"/>
</dbReference>
<dbReference type="Pfam" id="PF24809">
    <property type="entry name" value="DUF7708"/>
    <property type="match status" value="1"/>
</dbReference>
<evidence type="ECO:0000313" key="4">
    <source>
        <dbReference type="Proteomes" id="UP000801428"/>
    </source>
</evidence>